<protein>
    <recommendedName>
        <fullName evidence="3">Flagellar protein FlgN</fullName>
    </recommendedName>
</protein>
<dbReference type="EMBL" id="MCGG01000011">
    <property type="protein sequence ID" value="OEJ68729.1"/>
    <property type="molecule type" value="Genomic_DNA"/>
</dbReference>
<keyword evidence="2" id="KW-1185">Reference proteome</keyword>
<dbReference type="AlphaFoldDB" id="A0A1E5QAB7"/>
<dbReference type="OrthoDB" id="7364025at2"/>
<dbReference type="Proteomes" id="UP000095347">
    <property type="component" value="Unassembled WGS sequence"/>
</dbReference>
<reference evidence="2" key="1">
    <citation type="submission" date="2016-07" db="EMBL/GenBank/DDBJ databases">
        <authorList>
            <person name="Florea S."/>
            <person name="Webb J.S."/>
            <person name="Jaromczyk J."/>
            <person name="Schardl C.L."/>
        </authorList>
    </citation>
    <scope>NUCLEOTIDE SEQUENCE [LARGE SCALE GENOMIC DNA]</scope>
    <source>
        <strain evidence="2">MV-1</strain>
    </source>
</reference>
<organism evidence="1 2">
    <name type="scientific">Magnetovibrio blakemorei</name>
    <dbReference type="NCBI Taxonomy" id="28181"/>
    <lineage>
        <taxon>Bacteria</taxon>
        <taxon>Pseudomonadati</taxon>
        <taxon>Pseudomonadota</taxon>
        <taxon>Alphaproteobacteria</taxon>
        <taxon>Rhodospirillales</taxon>
        <taxon>Magnetovibrionaceae</taxon>
        <taxon>Magnetovibrio</taxon>
    </lineage>
</organism>
<comment type="caution">
    <text evidence="1">The sequence shown here is derived from an EMBL/GenBank/DDBJ whole genome shotgun (WGS) entry which is preliminary data.</text>
</comment>
<dbReference type="STRING" id="28181.BEN30_05855"/>
<name>A0A1E5QAB7_9PROT</name>
<accession>A0A1E5QAB7</accession>
<gene>
    <name evidence="1" type="ORF">BEN30_05855</name>
</gene>
<proteinExistence type="predicted"/>
<sequence length="149" mass="16550">MDASKRIEDLLFIASKLADLLEEENAALQNNRFDVVQKLLESKTALSRAYEIRVFGMKNEEDRSLYDDDDLIAIEQLRSVGNRVAELIVENERMLRIGLEVSRRFMECVADSVKQVKPGTGAYTSNGIIGATGSASKQQAPSLALDEVL</sequence>
<evidence type="ECO:0000313" key="1">
    <source>
        <dbReference type="EMBL" id="OEJ68729.1"/>
    </source>
</evidence>
<dbReference type="RefSeq" id="WP_069957087.1">
    <property type="nucleotide sequence ID" value="NZ_MCGG01000011.1"/>
</dbReference>
<evidence type="ECO:0000313" key="2">
    <source>
        <dbReference type="Proteomes" id="UP000095347"/>
    </source>
</evidence>
<evidence type="ECO:0008006" key="3">
    <source>
        <dbReference type="Google" id="ProtNLM"/>
    </source>
</evidence>